<organism evidence="2 3">
    <name type="scientific">Sphingobium vermicomposti</name>
    <dbReference type="NCBI Taxonomy" id="529005"/>
    <lineage>
        <taxon>Bacteria</taxon>
        <taxon>Pseudomonadati</taxon>
        <taxon>Pseudomonadota</taxon>
        <taxon>Alphaproteobacteria</taxon>
        <taxon>Sphingomonadales</taxon>
        <taxon>Sphingomonadaceae</taxon>
        <taxon>Sphingobium</taxon>
    </lineage>
</organism>
<dbReference type="SUPFAM" id="SSF46894">
    <property type="entry name" value="C-terminal effector domain of the bipartite response regulators"/>
    <property type="match status" value="1"/>
</dbReference>
<dbReference type="RefSeq" id="WP_167305082.1">
    <property type="nucleotide sequence ID" value="NZ_JAASQR010000004.1"/>
</dbReference>
<dbReference type="GO" id="GO:0006355">
    <property type="term" value="P:regulation of DNA-templated transcription"/>
    <property type="evidence" value="ECO:0007669"/>
    <property type="project" value="InterPro"/>
</dbReference>
<comment type="caution">
    <text evidence="2">The sequence shown here is derived from an EMBL/GenBank/DDBJ whole genome shotgun (WGS) entry which is preliminary data.</text>
</comment>
<name>A0A846MDH8_9SPHN</name>
<sequence>MSSVFATQRELLLPLVEGIHESPPWGGFLRQLVARTYARRAFLIITLANAAPDQEPAVVHVAAPRAATEPPLDFRRIERLGLHPYGALRPGRVYSLEEMLDYDRPAQRDRQRAELDEMNIRYGRFLRVSAGGAADAWLLLVREREDFTASAVAALSGVGPHLSAALKTLAALIEQRLQVALAQSALQRLGVGQLAFDATGRVMAADRQAEALLSFVPDPDPTAGRRLQLLPAVSQALEAACAELAAAPPGASLPLPLGTQAGLWMLLRKADLPLAEPCAFPAATGVLRIHQREDALRARRALSAIYGLSMNEAALAHQLSMGETIVEAGQNLRLTPETSRSYSKRIYAKTGTSSQADLVRLVLTGLAPFA</sequence>
<dbReference type="GO" id="GO:0003677">
    <property type="term" value="F:DNA binding"/>
    <property type="evidence" value="ECO:0007669"/>
    <property type="project" value="UniProtKB-KW"/>
</dbReference>
<feature type="domain" description="HTH luxR-type" evidence="1">
    <location>
        <begin position="305"/>
        <end position="362"/>
    </location>
</feature>
<dbReference type="Gene3D" id="1.10.10.10">
    <property type="entry name" value="Winged helix-like DNA-binding domain superfamily/Winged helix DNA-binding domain"/>
    <property type="match status" value="1"/>
</dbReference>
<keyword evidence="2" id="KW-0238">DNA-binding</keyword>
<dbReference type="EMBL" id="JAASQR010000004">
    <property type="protein sequence ID" value="NIJ18214.1"/>
    <property type="molecule type" value="Genomic_DNA"/>
</dbReference>
<gene>
    <name evidence="2" type="ORF">FHS54_003214</name>
</gene>
<reference evidence="2 3" key="1">
    <citation type="submission" date="2020-03" db="EMBL/GenBank/DDBJ databases">
        <title>Genomic Encyclopedia of Type Strains, Phase IV (KMG-IV): sequencing the most valuable type-strain genomes for metagenomic binning, comparative biology and taxonomic classification.</title>
        <authorList>
            <person name="Goeker M."/>
        </authorList>
    </citation>
    <scope>NUCLEOTIDE SEQUENCE [LARGE SCALE GENOMIC DNA]</scope>
    <source>
        <strain evidence="2 3">DSM 21299</strain>
    </source>
</reference>
<protein>
    <submittedName>
        <fullName evidence="2">DNA-binding CsgD family transcriptional regulator/PAS domain-containing protein</fullName>
    </submittedName>
</protein>
<accession>A0A846MDH8</accession>
<evidence type="ECO:0000259" key="1">
    <source>
        <dbReference type="SMART" id="SM00421"/>
    </source>
</evidence>
<proteinExistence type="predicted"/>
<dbReference type="AlphaFoldDB" id="A0A846MDH8"/>
<evidence type="ECO:0000313" key="2">
    <source>
        <dbReference type="EMBL" id="NIJ18214.1"/>
    </source>
</evidence>
<keyword evidence="3" id="KW-1185">Reference proteome</keyword>
<dbReference type="SMART" id="SM00421">
    <property type="entry name" value="HTH_LUXR"/>
    <property type="match status" value="1"/>
</dbReference>
<dbReference type="InterPro" id="IPR036388">
    <property type="entry name" value="WH-like_DNA-bd_sf"/>
</dbReference>
<dbReference type="InterPro" id="IPR016032">
    <property type="entry name" value="Sig_transdc_resp-reg_C-effctor"/>
</dbReference>
<dbReference type="Proteomes" id="UP000576821">
    <property type="component" value="Unassembled WGS sequence"/>
</dbReference>
<dbReference type="InterPro" id="IPR000792">
    <property type="entry name" value="Tscrpt_reg_LuxR_C"/>
</dbReference>
<evidence type="ECO:0000313" key="3">
    <source>
        <dbReference type="Proteomes" id="UP000576821"/>
    </source>
</evidence>